<dbReference type="Pfam" id="PF01019">
    <property type="entry name" value="G_glu_transpept"/>
    <property type="match status" value="1"/>
</dbReference>
<dbReference type="EMBL" id="JARSBO010000010">
    <property type="protein sequence ID" value="MDG4721033.1"/>
    <property type="molecule type" value="Genomic_DNA"/>
</dbReference>
<dbReference type="PANTHER" id="PTHR43199:SF1">
    <property type="entry name" value="GLUTATHIONE HYDROLASE PROENZYME"/>
    <property type="match status" value="1"/>
</dbReference>
<keyword evidence="6 9" id="KW-0865">Zymogen</keyword>
<evidence type="ECO:0000313" key="11">
    <source>
        <dbReference type="EMBL" id="MDG4721033.1"/>
    </source>
</evidence>
<dbReference type="InterPro" id="IPR055262">
    <property type="entry name" value="GGT_CS"/>
</dbReference>
<gene>
    <name evidence="11" type="primary">ggt</name>
    <name evidence="11" type="ORF">P7680_18660</name>
</gene>
<comment type="catalytic activity">
    <reaction evidence="8 9">
        <text>an N-terminal (5-L-glutamyl)-[peptide] + an alpha-amino acid = 5-L-glutamyl amino acid + an N-terminal L-alpha-aminoacyl-[peptide]</text>
        <dbReference type="Rhea" id="RHEA:23904"/>
        <dbReference type="Rhea" id="RHEA-COMP:9780"/>
        <dbReference type="Rhea" id="RHEA-COMP:9795"/>
        <dbReference type="ChEBI" id="CHEBI:77644"/>
        <dbReference type="ChEBI" id="CHEBI:78597"/>
        <dbReference type="ChEBI" id="CHEBI:78599"/>
        <dbReference type="ChEBI" id="CHEBI:78608"/>
        <dbReference type="EC" id="2.3.2.2"/>
    </reaction>
</comment>
<dbReference type="InterPro" id="IPR051792">
    <property type="entry name" value="GGT_bact"/>
</dbReference>
<evidence type="ECO:0000256" key="1">
    <source>
        <dbReference type="ARBA" id="ARBA00001049"/>
    </source>
</evidence>
<comment type="caution">
    <text evidence="11">The sequence shown here is derived from an EMBL/GenBank/DDBJ whole genome shotgun (WGS) entry which is preliminary data.</text>
</comment>
<name>A0ABT6GG35_9PROT</name>
<evidence type="ECO:0000256" key="7">
    <source>
        <dbReference type="ARBA" id="ARBA00023315"/>
    </source>
</evidence>
<dbReference type="Gene3D" id="3.60.20.40">
    <property type="match status" value="1"/>
</dbReference>
<sequence length="594" mass="63248">MPHMIKHSISVSIVSAFAVSGLLALAALPASAQQATDAIAPETGTSNSQSNASVHARNWMISAANPLAVKAGADILRQGGNAIDAMVTIQTMLGLVEPQSSGLGGGAFLVYFDATTGSLTTMDGRETAPMAANPTLFQDENGEPLKFYDAVVGGRSVGTPGTPALLKTAHEKWGQLEWPALLTPAITRAENGFEISERLASLIASDQEKLSRDPVARSYFFDAAGKPRTEGSLLRNPDYATTLRDMAQNGTQGFYFGTIAKDIVEKVQGASWNPGVLSLRDFASYQVKERKPVCSGYRGYEICGMGPPSSGALTVGQILGLIEPFDIATLGPDAAESWRLIGDASRLAFADRGRYMADIDFVPMPLTGLLDKAYLAERAELLKGNTALGSVDAGLPSFSHAMRLVDDEAIELPSTSHFSIVDSYGNVVSMTTTVENGFGSRLMVNGFMLNNELTDFSFRTHKDGVPIANRLEPGKRPRSSMAPTIVMKDNKPFVAVGSPGGSRIIGYVAQSVIAMIDWKMPPQDAINMPHLVNRFGTFDIEAGTKAEALKPELEAMGFKTSVQDLNSGIHAIMITENGLIGGADPRREGIVIGE</sequence>
<dbReference type="SUPFAM" id="SSF56235">
    <property type="entry name" value="N-terminal nucleophile aminohydrolases (Ntn hydrolases)"/>
    <property type="match status" value="1"/>
</dbReference>
<dbReference type="RefSeq" id="WP_258547932.1">
    <property type="nucleotide sequence ID" value="NZ_JARSBO010000010.1"/>
</dbReference>
<dbReference type="PANTHER" id="PTHR43199">
    <property type="entry name" value="GLUTATHIONE HYDROLASE"/>
    <property type="match status" value="1"/>
</dbReference>
<comment type="pathway">
    <text evidence="9">Sulfur metabolism; glutathione metabolism.</text>
</comment>
<evidence type="ECO:0000256" key="8">
    <source>
        <dbReference type="ARBA" id="ARBA00047417"/>
    </source>
</evidence>
<keyword evidence="12" id="KW-1185">Reference proteome</keyword>
<dbReference type="InterPro" id="IPR000101">
    <property type="entry name" value="GGT_peptidase"/>
</dbReference>
<accession>A0ABT6GG35</accession>
<evidence type="ECO:0000256" key="5">
    <source>
        <dbReference type="ARBA" id="ARBA00022801"/>
    </source>
</evidence>
<dbReference type="PRINTS" id="PR01210">
    <property type="entry name" value="GGTRANSPTASE"/>
</dbReference>
<keyword evidence="4 9" id="KW-0808">Transferase</keyword>
<dbReference type="EC" id="3.4.19.13" evidence="9"/>
<evidence type="ECO:0000256" key="4">
    <source>
        <dbReference type="ARBA" id="ARBA00022679"/>
    </source>
</evidence>
<keyword evidence="7 9" id="KW-0012">Acyltransferase</keyword>
<evidence type="ECO:0000256" key="9">
    <source>
        <dbReference type="RuleBase" id="RU368036"/>
    </source>
</evidence>
<reference evidence="11 12" key="1">
    <citation type="submission" date="2023-03" db="EMBL/GenBank/DDBJ databases">
        <title>Strain FZY0004 represents a novel species in the genus Thalassospira isolated from seawater.</title>
        <authorList>
            <person name="Fu Z.-Y."/>
        </authorList>
    </citation>
    <scope>NUCLEOTIDE SEQUENCE [LARGE SCALE GENOMIC DNA]</scope>
    <source>
        <strain evidence="11 12">FZY0004</strain>
    </source>
</reference>
<dbReference type="Gene3D" id="1.10.246.130">
    <property type="match status" value="1"/>
</dbReference>
<evidence type="ECO:0000256" key="3">
    <source>
        <dbReference type="ARBA" id="ARBA00009381"/>
    </source>
</evidence>
<dbReference type="Proteomes" id="UP001529180">
    <property type="component" value="Unassembled WGS sequence"/>
</dbReference>
<comment type="PTM">
    <text evidence="9">Cleaved by autocatalysis into a large and a small subunit.</text>
</comment>
<dbReference type="InterPro" id="IPR043137">
    <property type="entry name" value="GGT_ssub_C"/>
</dbReference>
<evidence type="ECO:0000256" key="10">
    <source>
        <dbReference type="SAM" id="SignalP"/>
    </source>
</evidence>
<organism evidence="11 12">
    <name type="scientific">Thalassospira aquimaris</name>
    <dbReference type="NCBI Taxonomy" id="3037796"/>
    <lineage>
        <taxon>Bacteria</taxon>
        <taxon>Pseudomonadati</taxon>
        <taxon>Pseudomonadota</taxon>
        <taxon>Alphaproteobacteria</taxon>
        <taxon>Rhodospirillales</taxon>
        <taxon>Thalassospiraceae</taxon>
        <taxon>Thalassospira</taxon>
    </lineage>
</organism>
<dbReference type="InterPro" id="IPR029055">
    <property type="entry name" value="Ntn_hydrolases_N"/>
</dbReference>
<dbReference type="EC" id="2.3.2.2" evidence="9"/>
<dbReference type="PROSITE" id="PS00462">
    <property type="entry name" value="G_GLU_TRANSPEPTIDASE"/>
    <property type="match status" value="1"/>
</dbReference>
<dbReference type="GO" id="GO:0103068">
    <property type="term" value="F:leukotriene C4 gamma-glutamyl transferase activity"/>
    <property type="evidence" value="ECO:0007669"/>
    <property type="project" value="UniProtKB-EC"/>
</dbReference>
<protein>
    <recommendedName>
        <fullName evidence="9">Glutathione hydrolase proenzyme</fullName>
        <ecNumber evidence="9">2.3.2.2</ecNumber>
        <ecNumber evidence="9">3.4.19.13</ecNumber>
    </recommendedName>
    <component>
        <recommendedName>
            <fullName evidence="9">Glutathione hydrolase large chain</fullName>
        </recommendedName>
    </component>
    <component>
        <recommendedName>
            <fullName evidence="9">Glutathione hydrolase small chain</fullName>
        </recommendedName>
    </component>
</protein>
<keyword evidence="10" id="KW-0732">Signal</keyword>
<keyword evidence="9" id="KW-0317">Glutathione biosynthesis</keyword>
<feature type="chain" id="PRO_5045997674" description="Glutathione hydrolase proenzyme" evidence="10">
    <location>
        <begin position="27"/>
        <end position="594"/>
    </location>
</feature>
<comment type="catalytic activity">
    <reaction evidence="2 9">
        <text>glutathione + H2O = L-cysteinylglycine + L-glutamate</text>
        <dbReference type="Rhea" id="RHEA:28807"/>
        <dbReference type="ChEBI" id="CHEBI:15377"/>
        <dbReference type="ChEBI" id="CHEBI:29985"/>
        <dbReference type="ChEBI" id="CHEBI:57925"/>
        <dbReference type="ChEBI" id="CHEBI:61694"/>
        <dbReference type="EC" id="3.4.19.13"/>
    </reaction>
</comment>
<evidence type="ECO:0000256" key="2">
    <source>
        <dbReference type="ARBA" id="ARBA00001089"/>
    </source>
</evidence>
<comment type="subunit">
    <text evidence="9">This enzyme consists of two polypeptide chains, which are synthesized in precursor form from a single polypeptide.</text>
</comment>
<dbReference type="InterPro" id="IPR043138">
    <property type="entry name" value="GGT_lsub"/>
</dbReference>
<proteinExistence type="inferred from homology"/>
<evidence type="ECO:0000256" key="6">
    <source>
        <dbReference type="ARBA" id="ARBA00023145"/>
    </source>
</evidence>
<keyword evidence="5 9" id="KW-0378">Hydrolase</keyword>
<feature type="signal peptide" evidence="10">
    <location>
        <begin position="1"/>
        <end position="26"/>
    </location>
</feature>
<dbReference type="NCBIfam" id="TIGR00066">
    <property type="entry name" value="g_glut_trans"/>
    <property type="match status" value="1"/>
</dbReference>
<evidence type="ECO:0000313" key="12">
    <source>
        <dbReference type="Proteomes" id="UP001529180"/>
    </source>
</evidence>
<comment type="catalytic activity">
    <reaction evidence="1 9">
        <text>an S-substituted glutathione + H2O = an S-substituted L-cysteinylglycine + L-glutamate</text>
        <dbReference type="Rhea" id="RHEA:59468"/>
        <dbReference type="ChEBI" id="CHEBI:15377"/>
        <dbReference type="ChEBI" id="CHEBI:29985"/>
        <dbReference type="ChEBI" id="CHEBI:90779"/>
        <dbReference type="ChEBI" id="CHEBI:143103"/>
        <dbReference type="EC" id="3.4.19.13"/>
    </reaction>
</comment>
<comment type="similarity">
    <text evidence="3 9">Belongs to the gamma-glutamyltransferase family.</text>
</comment>